<dbReference type="OrthoDB" id="1037549at2759"/>
<organism evidence="2">
    <name type="scientific">Brassica napus</name>
    <name type="common">Rape</name>
    <dbReference type="NCBI Taxonomy" id="3708"/>
    <lineage>
        <taxon>Eukaryota</taxon>
        <taxon>Viridiplantae</taxon>
        <taxon>Streptophyta</taxon>
        <taxon>Embryophyta</taxon>
        <taxon>Tracheophyta</taxon>
        <taxon>Spermatophyta</taxon>
        <taxon>Magnoliopsida</taxon>
        <taxon>eudicotyledons</taxon>
        <taxon>Gunneridae</taxon>
        <taxon>Pentapetalae</taxon>
        <taxon>rosids</taxon>
        <taxon>malvids</taxon>
        <taxon>Brassicales</taxon>
        <taxon>Brassicaceae</taxon>
        <taxon>Brassiceae</taxon>
        <taxon>Brassica</taxon>
    </lineage>
</organism>
<dbReference type="InterPro" id="IPR017451">
    <property type="entry name" value="F-box-assoc_interact_dom"/>
</dbReference>
<dbReference type="InterPro" id="IPR006527">
    <property type="entry name" value="F-box-assoc_dom_typ1"/>
</dbReference>
<sequence length="394" mass="45915">MVTPKLPWELESEILSRVPPTSVKRLQLTCKRWNTLFKDQRFINNHMGKATTQMVLKKGESAYSFSLDFHGLHNRYDQFITITGKLQSLKDSEDVKISKIFPCEGLLLCTTKDKNLVVWNPCTGQTRWILSNGYAMNHKYYLGYGNKNKSCDSLKLLRHSYYYHQRQRVNTFEMYEFNSDSWRAFHDDSVNCGILSRGVSLKGNTYWLHSDDEDEDDDLVNCILKFDFNTERFGRLSLPFHNDDNDACVVLSVVREEKLALLFQSFATYSPSEMKIWVTNTKADEAKDLLWSLFLVVDYTKVTEVRTRVISFLVDEENKRVMCCLGDYGDEDKTLLYVAGEDIHKIVYREYISDPEVRDLKYIPSPRLVSYIPSLVRIPLKQSNPDGKRKKMIS</sequence>
<dbReference type="PANTHER" id="PTHR31672:SF13">
    <property type="entry name" value="F-BOX PROTEIN CPR30-LIKE"/>
    <property type="match status" value="1"/>
</dbReference>
<dbReference type="Pfam" id="PF07734">
    <property type="entry name" value="FBA_1"/>
    <property type="match status" value="1"/>
</dbReference>
<dbReference type="SUPFAM" id="SSF50965">
    <property type="entry name" value="Galactose oxidase, central domain"/>
    <property type="match status" value="1"/>
</dbReference>
<protein>
    <submittedName>
        <fullName evidence="2">(rape) hypothetical protein</fullName>
    </submittedName>
</protein>
<dbReference type="AlphaFoldDB" id="A0A816W3H1"/>
<dbReference type="EMBL" id="HG994357">
    <property type="protein sequence ID" value="CAF2127918.1"/>
    <property type="molecule type" value="Genomic_DNA"/>
</dbReference>
<dbReference type="PROSITE" id="PS50181">
    <property type="entry name" value="FBOX"/>
    <property type="match status" value="1"/>
</dbReference>
<gene>
    <name evidence="2" type="ORF">DARMORV10_A03P40230.1</name>
</gene>
<evidence type="ECO:0000313" key="2">
    <source>
        <dbReference type="EMBL" id="CAF2127918.1"/>
    </source>
</evidence>
<dbReference type="SMART" id="SM00256">
    <property type="entry name" value="FBOX"/>
    <property type="match status" value="1"/>
</dbReference>
<dbReference type="InterPro" id="IPR050796">
    <property type="entry name" value="SCF_F-box_component"/>
</dbReference>
<dbReference type="InterPro" id="IPR001810">
    <property type="entry name" value="F-box_dom"/>
</dbReference>
<dbReference type="NCBIfam" id="TIGR01640">
    <property type="entry name" value="F_box_assoc_1"/>
    <property type="match status" value="1"/>
</dbReference>
<dbReference type="InterPro" id="IPR011043">
    <property type="entry name" value="Gal_Oxase/kelch_b-propeller"/>
</dbReference>
<dbReference type="SUPFAM" id="SSF81383">
    <property type="entry name" value="F-box domain"/>
    <property type="match status" value="1"/>
</dbReference>
<accession>A0A816W3H1</accession>
<dbReference type="Proteomes" id="UP001295469">
    <property type="component" value="Chromosome A03"/>
</dbReference>
<name>A0A816W3H1_BRANA</name>
<dbReference type="CDD" id="cd22157">
    <property type="entry name" value="F-box_AtFBW1-like"/>
    <property type="match status" value="1"/>
</dbReference>
<dbReference type="Pfam" id="PF00646">
    <property type="entry name" value="F-box"/>
    <property type="match status" value="1"/>
</dbReference>
<dbReference type="InterPro" id="IPR036047">
    <property type="entry name" value="F-box-like_dom_sf"/>
</dbReference>
<reference evidence="2" key="1">
    <citation type="submission" date="2021-01" db="EMBL/GenBank/DDBJ databases">
        <authorList>
            <consortium name="Genoscope - CEA"/>
            <person name="William W."/>
        </authorList>
    </citation>
    <scope>NUCLEOTIDE SEQUENCE</scope>
</reference>
<feature type="domain" description="F-box" evidence="1">
    <location>
        <begin position="1"/>
        <end position="46"/>
    </location>
</feature>
<dbReference type="PANTHER" id="PTHR31672">
    <property type="entry name" value="BNACNNG10540D PROTEIN"/>
    <property type="match status" value="1"/>
</dbReference>
<proteinExistence type="predicted"/>
<dbReference type="Gene3D" id="1.20.1280.50">
    <property type="match status" value="1"/>
</dbReference>
<evidence type="ECO:0000259" key="1">
    <source>
        <dbReference type="PROSITE" id="PS50181"/>
    </source>
</evidence>